<name>X1LKC4_9ZZZZ</name>
<feature type="non-terminal residue" evidence="1">
    <location>
        <position position="1"/>
    </location>
</feature>
<dbReference type="AlphaFoldDB" id="X1LKC4"/>
<protein>
    <submittedName>
        <fullName evidence="1">Uncharacterized protein</fullName>
    </submittedName>
</protein>
<reference evidence="1" key="1">
    <citation type="journal article" date="2014" name="Front. Microbiol.">
        <title>High frequency of phylogenetically diverse reductive dehalogenase-homologous genes in deep subseafloor sedimentary metagenomes.</title>
        <authorList>
            <person name="Kawai M."/>
            <person name="Futagami T."/>
            <person name="Toyoda A."/>
            <person name="Takaki Y."/>
            <person name="Nishi S."/>
            <person name="Hori S."/>
            <person name="Arai W."/>
            <person name="Tsubouchi T."/>
            <person name="Morono Y."/>
            <person name="Uchiyama I."/>
            <person name="Ito T."/>
            <person name="Fujiyama A."/>
            <person name="Inagaki F."/>
            <person name="Takami H."/>
        </authorList>
    </citation>
    <scope>NUCLEOTIDE SEQUENCE</scope>
    <source>
        <strain evidence="1">Expedition CK06-06</strain>
    </source>
</reference>
<feature type="non-terminal residue" evidence="1">
    <location>
        <position position="41"/>
    </location>
</feature>
<dbReference type="EMBL" id="BARU01049584">
    <property type="protein sequence ID" value="GAH94568.1"/>
    <property type="molecule type" value="Genomic_DNA"/>
</dbReference>
<proteinExistence type="predicted"/>
<sequence length="41" mass="4920">EDLEKFNYTQEKVLGIGKDRIDNVLGLIKDEFDICNFYLFY</sequence>
<gene>
    <name evidence="1" type="ORF">S03H2_72891</name>
</gene>
<evidence type="ECO:0000313" key="1">
    <source>
        <dbReference type="EMBL" id="GAH94568.1"/>
    </source>
</evidence>
<comment type="caution">
    <text evidence="1">The sequence shown here is derived from an EMBL/GenBank/DDBJ whole genome shotgun (WGS) entry which is preliminary data.</text>
</comment>
<accession>X1LKC4</accession>
<organism evidence="1">
    <name type="scientific">marine sediment metagenome</name>
    <dbReference type="NCBI Taxonomy" id="412755"/>
    <lineage>
        <taxon>unclassified sequences</taxon>
        <taxon>metagenomes</taxon>
        <taxon>ecological metagenomes</taxon>
    </lineage>
</organism>